<dbReference type="Proteomes" id="UP000324233">
    <property type="component" value="Chromosome"/>
</dbReference>
<proteinExistence type="predicted"/>
<gene>
    <name evidence="2" type="ORF">OJF2_09870</name>
</gene>
<evidence type="ECO:0000256" key="1">
    <source>
        <dbReference type="SAM" id="MobiDB-lite"/>
    </source>
</evidence>
<keyword evidence="3" id="KW-1185">Reference proteome</keyword>
<sequence length="115" mass="11367">MPASQQIAGGEALGRALLGGVASRVRSVKAPLGGLAFAAAAAALCGTFLHPQGFAAFFAVLAVAARGLAWPWPSAQGARRLDQLRLPSAPGAWSRSVPSSSAIGSISPAGASLSC</sequence>
<name>A0A5B9VY11_9BACT</name>
<evidence type="ECO:0000313" key="2">
    <source>
        <dbReference type="EMBL" id="QEH32510.1"/>
    </source>
</evidence>
<feature type="compositionally biased region" description="Low complexity" evidence="1">
    <location>
        <begin position="94"/>
        <end position="115"/>
    </location>
</feature>
<evidence type="ECO:0000313" key="3">
    <source>
        <dbReference type="Proteomes" id="UP000324233"/>
    </source>
</evidence>
<dbReference type="RefSeq" id="WP_148591756.1">
    <property type="nucleotide sequence ID" value="NZ_CP042997.1"/>
</dbReference>
<dbReference type="AlphaFoldDB" id="A0A5B9VY11"/>
<dbReference type="EMBL" id="CP042997">
    <property type="protein sequence ID" value="QEH32510.1"/>
    <property type="molecule type" value="Genomic_DNA"/>
</dbReference>
<accession>A0A5B9VY11</accession>
<reference evidence="2 3" key="1">
    <citation type="submission" date="2019-08" db="EMBL/GenBank/DDBJ databases">
        <title>Deep-cultivation of Planctomycetes and their phenomic and genomic characterization uncovers novel biology.</title>
        <authorList>
            <person name="Wiegand S."/>
            <person name="Jogler M."/>
            <person name="Boedeker C."/>
            <person name="Pinto D."/>
            <person name="Vollmers J."/>
            <person name="Rivas-Marin E."/>
            <person name="Kohn T."/>
            <person name="Peeters S.H."/>
            <person name="Heuer A."/>
            <person name="Rast P."/>
            <person name="Oberbeckmann S."/>
            <person name="Bunk B."/>
            <person name="Jeske O."/>
            <person name="Meyerdierks A."/>
            <person name="Storesund J.E."/>
            <person name="Kallscheuer N."/>
            <person name="Luecker S."/>
            <person name="Lage O.M."/>
            <person name="Pohl T."/>
            <person name="Merkel B.J."/>
            <person name="Hornburger P."/>
            <person name="Mueller R.-W."/>
            <person name="Bruemmer F."/>
            <person name="Labrenz M."/>
            <person name="Spormann A.M."/>
            <person name="Op den Camp H."/>
            <person name="Overmann J."/>
            <person name="Amann R."/>
            <person name="Jetten M.S.M."/>
            <person name="Mascher T."/>
            <person name="Medema M.H."/>
            <person name="Devos D.P."/>
            <person name="Kaster A.-K."/>
            <person name="Ovreas L."/>
            <person name="Rohde M."/>
            <person name="Galperin M.Y."/>
            <person name="Jogler C."/>
        </authorList>
    </citation>
    <scope>NUCLEOTIDE SEQUENCE [LARGE SCALE GENOMIC DNA]</scope>
    <source>
        <strain evidence="2 3">OJF2</strain>
    </source>
</reference>
<dbReference type="KEGG" id="agv:OJF2_09870"/>
<organism evidence="2 3">
    <name type="scientific">Aquisphaera giovannonii</name>
    <dbReference type="NCBI Taxonomy" id="406548"/>
    <lineage>
        <taxon>Bacteria</taxon>
        <taxon>Pseudomonadati</taxon>
        <taxon>Planctomycetota</taxon>
        <taxon>Planctomycetia</taxon>
        <taxon>Isosphaerales</taxon>
        <taxon>Isosphaeraceae</taxon>
        <taxon>Aquisphaera</taxon>
    </lineage>
</organism>
<feature type="region of interest" description="Disordered" evidence="1">
    <location>
        <begin position="89"/>
        <end position="115"/>
    </location>
</feature>
<protein>
    <submittedName>
        <fullName evidence="2">Uncharacterized protein</fullName>
    </submittedName>
</protein>